<feature type="region of interest" description="Disordered" evidence="1">
    <location>
        <begin position="101"/>
        <end position="123"/>
    </location>
</feature>
<reference evidence="2 3" key="1">
    <citation type="submission" date="2020-07" db="EMBL/GenBank/DDBJ databases">
        <title>Definition of the novel symbiovar canariense within Mesorhizobium novociceri, a new species of genus Mesorhizobium nodulating Cicer canariense in the Caldera de Taburiente National Park (La Palma, Canary Islands).</title>
        <authorList>
            <person name="Leon-Barrios M."/>
            <person name="Perez-Yepez J."/>
            <person name="Flores-Felix J.D."/>
            <person name="Ramirez-Baena M.H."/>
            <person name="Pulido-Suarez L."/>
            <person name="Igual J.M."/>
            <person name="Velazquez E."/>
            <person name="Peix A."/>
        </authorList>
    </citation>
    <scope>NUCLEOTIDE SEQUENCE [LARGE SCALE GENOMIC DNA]</scope>
    <source>
        <strain evidence="2 3">CCANP35</strain>
    </source>
</reference>
<evidence type="ECO:0000256" key="1">
    <source>
        <dbReference type="SAM" id="MobiDB-lite"/>
    </source>
</evidence>
<keyword evidence="3" id="KW-1185">Reference proteome</keyword>
<sequence length="123" mass="14175">MNEAALWDLINASQERMTIAQRRLWDVIGIDPEQWMHRSPPGDNRQIWVVALIGRSVISYNEFEHGFDRSRFDRYGEIAELGWGQADLEVAVQDILNELEHGHPTAPRVSSPRPGEYPGRKPR</sequence>
<evidence type="ECO:0000313" key="3">
    <source>
        <dbReference type="Proteomes" id="UP000558284"/>
    </source>
</evidence>
<gene>
    <name evidence="2" type="ORF">H0241_34820</name>
</gene>
<dbReference type="Proteomes" id="UP000558284">
    <property type="component" value="Unassembled WGS sequence"/>
</dbReference>
<protein>
    <submittedName>
        <fullName evidence="2">Uncharacterized protein</fullName>
    </submittedName>
</protein>
<dbReference type="EMBL" id="JACDTY010000042">
    <property type="protein sequence ID" value="MBA1145341.1"/>
    <property type="molecule type" value="Genomic_DNA"/>
</dbReference>
<organism evidence="2 3">
    <name type="scientific">Mesorhizobium neociceri</name>
    <dbReference type="NCBI Taxonomy" id="1307853"/>
    <lineage>
        <taxon>Bacteria</taxon>
        <taxon>Pseudomonadati</taxon>
        <taxon>Pseudomonadota</taxon>
        <taxon>Alphaproteobacteria</taxon>
        <taxon>Hyphomicrobiales</taxon>
        <taxon>Phyllobacteriaceae</taxon>
        <taxon>Mesorhizobium</taxon>
    </lineage>
</organism>
<comment type="caution">
    <text evidence="2">The sequence shown here is derived from an EMBL/GenBank/DDBJ whole genome shotgun (WGS) entry which is preliminary data.</text>
</comment>
<accession>A0A838BHG6</accession>
<name>A0A838BHG6_9HYPH</name>
<dbReference type="RefSeq" id="WP_181062227.1">
    <property type="nucleotide sequence ID" value="NZ_JACDTY010000042.1"/>
</dbReference>
<evidence type="ECO:0000313" key="2">
    <source>
        <dbReference type="EMBL" id="MBA1145341.1"/>
    </source>
</evidence>
<proteinExistence type="predicted"/>
<dbReference type="AlphaFoldDB" id="A0A838BHG6"/>